<protein>
    <submittedName>
        <fullName evidence="1">Uncharacterized protein</fullName>
    </submittedName>
</protein>
<evidence type="ECO:0000313" key="2">
    <source>
        <dbReference type="Proteomes" id="UP000559256"/>
    </source>
</evidence>
<dbReference type="EMBL" id="JAACJM010000303">
    <property type="protein sequence ID" value="KAF5332433.1"/>
    <property type="molecule type" value="Genomic_DNA"/>
</dbReference>
<gene>
    <name evidence="1" type="ORF">D9758_015106</name>
</gene>
<proteinExistence type="predicted"/>
<sequence>MTEQFRTLFFRELDVERVDGDVDYWSDDISLASKHNIDDFALNIGSEGPMAARPRRRCIPSRSSIRVGFYPWI</sequence>
<name>A0A8H5BZX6_9AGAR</name>
<dbReference type="Proteomes" id="UP000559256">
    <property type="component" value="Unassembled WGS sequence"/>
</dbReference>
<comment type="caution">
    <text evidence="1">The sequence shown here is derived from an EMBL/GenBank/DDBJ whole genome shotgun (WGS) entry which is preliminary data.</text>
</comment>
<keyword evidence="2" id="KW-1185">Reference proteome</keyword>
<dbReference type="AlphaFoldDB" id="A0A8H5BZX6"/>
<accession>A0A8H5BZX6</accession>
<reference evidence="1 2" key="1">
    <citation type="journal article" date="2020" name="ISME J.">
        <title>Uncovering the hidden diversity of litter-decomposition mechanisms in mushroom-forming fungi.</title>
        <authorList>
            <person name="Floudas D."/>
            <person name="Bentzer J."/>
            <person name="Ahren D."/>
            <person name="Johansson T."/>
            <person name="Persson P."/>
            <person name="Tunlid A."/>
        </authorList>
    </citation>
    <scope>NUCLEOTIDE SEQUENCE [LARGE SCALE GENOMIC DNA]</scope>
    <source>
        <strain evidence="1 2">CBS 291.85</strain>
    </source>
</reference>
<evidence type="ECO:0000313" key="1">
    <source>
        <dbReference type="EMBL" id="KAF5332433.1"/>
    </source>
</evidence>
<organism evidence="1 2">
    <name type="scientific">Tetrapyrgos nigripes</name>
    <dbReference type="NCBI Taxonomy" id="182062"/>
    <lineage>
        <taxon>Eukaryota</taxon>
        <taxon>Fungi</taxon>
        <taxon>Dikarya</taxon>
        <taxon>Basidiomycota</taxon>
        <taxon>Agaricomycotina</taxon>
        <taxon>Agaricomycetes</taxon>
        <taxon>Agaricomycetidae</taxon>
        <taxon>Agaricales</taxon>
        <taxon>Marasmiineae</taxon>
        <taxon>Marasmiaceae</taxon>
        <taxon>Tetrapyrgos</taxon>
    </lineage>
</organism>